<accession>A0A382FDS4</accession>
<sequence>KITEIKVNHYPRTRGQSKYGISRTVRVMLDLVMIRFLMSYSTRPIQIFGLMGSLSFGAGFVTSAYLSVGKLFFPEGRKEGRLSYLYSETSLNERMPMLVLSVLLLFTGVQLISMGLIGELVIRTYHESQSKPIYVIREIVKHENGEG</sequence>
<dbReference type="InterPro" id="IPR050256">
    <property type="entry name" value="Glycosyltransferase_2"/>
</dbReference>
<reference evidence="5" key="1">
    <citation type="submission" date="2018-05" db="EMBL/GenBank/DDBJ databases">
        <authorList>
            <person name="Lanie J.A."/>
            <person name="Ng W.-L."/>
            <person name="Kazmierczak K.M."/>
            <person name="Andrzejewski T.M."/>
            <person name="Davidsen T.M."/>
            <person name="Wayne K.J."/>
            <person name="Tettelin H."/>
            <person name="Glass J.I."/>
            <person name="Rusch D."/>
            <person name="Podicherti R."/>
            <person name="Tsui H.-C.T."/>
            <person name="Winkler M.E."/>
        </authorList>
    </citation>
    <scope>NUCLEOTIDE SEQUENCE</scope>
</reference>
<keyword evidence="3 4" id="KW-0472">Membrane</keyword>
<evidence type="ECO:0008006" key="6">
    <source>
        <dbReference type="Google" id="ProtNLM"/>
    </source>
</evidence>
<feature type="transmembrane region" description="Helical" evidence="4">
    <location>
        <begin position="45"/>
        <end position="68"/>
    </location>
</feature>
<evidence type="ECO:0000313" key="5">
    <source>
        <dbReference type="EMBL" id="SVB60267.1"/>
    </source>
</evidence>
<dbReference type="AlphaFoldDB" id="A0A382FDS4"/>
<proteinExistence type="predicted"/>
<dbReference type="GO" id="GO:0099621">
    <property type="term" value="F:undecaprenyl-phosphate 4-deoxy-4-formamido-L-arabinose transferase activity"/>
    <property type="evidence" value="ECO:0007669"/>
    <property type="project" value="TreeGrafter"/>
</dbReference>
<dbReference type="PANTHER" id="PTHR48090:SF3">
    <property type="entry name" value="UNDECAPRENYL-PHOSPHATE 4-DEOXY-4-FORMAMIDO-L-ARABINOSE TRANSFERASE"/>
    <property type="match status" value="1"/>
</dbReference>
<evidence type="ECO:0000256" key="2">
    <source>
        <dbReference type="ARBA" id="ARBA00022989"/>
    </source>
</evidence>
<keyword evidence="1 4" id="KW-0812">Transmembrane</keyword>
<dbReference type="GO" id="GO:0005886">
    <property type="term" value="C:plasma membrane"/>
    <property type="evidence" value="ECO:0007669"/>
    <property type="project" value="TreeGrafter"/>
</dbReference>
<organism evidence="5">
    <name type="scientific">marine metagenome</name>
    <dbReference type="NCBI Taxonomy" id="408172"/>
    <lineage>
        <taxon>unclassified sequences</taxon>
        <taxon>metagenomes</taxon>
        <taxon>ecological metagenomes</taxon>
    </lineage>
</organism>
<gene>
    <name evidence="5" type="ORF">METZ01_LOCUS213121</name>
</gene>
<evidence type="ECO:0000256" key="4">
    <source>
        <dbReference type="SAM" id="Phobius"/>
    </source>
</evidence>
<evidence type="ECO:0000256" key="3">
    <source>
        <dbReference type="ARBA" id="ARBA00023136"/>
    </source>
</evidence>
<feature type="transmembrane region" description="Helical" evidence="4">
    <location>
        <begin position="97"/>
        <end position="122"/>
    </location>
</feature>
<keyword evidence="2 4" id="KW-1133">Transmembrane helix</keyword>
<dbReference type="EMBL" id="UINC01049021">
    <property type="protein sequence ID" value="SVB60267.1"/>
    <property type="molecule type" value="Genomic_DNA"/>
</dbReference>
<protein>
    <recommendedName>
        <fullName evidence="6">Glycosyltransferase 2-like domain-containing protein</fullName>
    </recommendedName>
</protein>
<dbReference type="PANTHER" id="PTHR48090">
    <property type="entry name" value="UNDECAPRENYL-PHOSPHATE 4-DEOXY-4-FORMAMIDO-L-ARABINOSE TRANSFERASE-RELATED"/>
    <property type="match status" value="1"/>
</dbReference>
<name>A0A382FDS4_9ZZZZ</name>
<feature type="non-terminal residue" evidence="5">
    <location>
        <position position="1"/>
    </location>
</feature>
<evidence type="ECO:0000256" key="1">
    <source>
        <dbReference type="ARBA" id="ARBA00022692"/>
    </source>
</evidence>